<dbReference type="AlphaFoldDB" id="A0A9X0D655"/>
<evidence type="ECO:0000313" key="2">
    <source>
        <dbReference type="Proteomes" id="UP001163046"/>
    </source>
</evidence>
<dbReference type="Proteomes" id="UP001163046">
    <property type="component" value="Unassembled WGS sequence"/>
</dbReference>
<name>A0A9X0D655_9CNID</name>
<dbReference type="InterPro" id="IPR038348">
    <property type="entry name" value="SLED_sf"/>
</dbReference>
<keyword evidence="2" id="KW-1185">Reference proteome</keyword>
<accession>A0A9X0D655</accession>
<organism evidence="1 2">
    <name type="scientific">Desmophyllum pertusum</name>
    <dbReference type="NCBI Taxonomy" id="174260"/>
    <lineage>
        <taxon>Eukaryota</taxon>
        <taxon>Metazoa</taxon>
        <taxon>Cnidaria</taxon>
        <taxon>Anthozoa</taxon>
        <taxon>Hexacorallia</taxon>
        <taxon>Scleractinia</taxon>
        <taxon>Caryophylliina</taxon>
        <taxon>Caryophylliidae</taxon>
        <taxon>Desmophyllum</taxon>
    </lineage>
</organism>
<evidence type="ECO:0000313" key="1">
    <source>
        <dbReference type="EMBL" id="KAJ7388245.1"/>
    </source>
</evidence>
<comment type="caution">
    <text evidence="1">The sequence shown here is derived from an EMBL/GenBank/DDBJ whole genome shotgun (WGS) entry which is preliminary data.</text>
</comment>
<dbReference type="EMBL" id="MU825536">
    <property type="protein sequence ID" value="KAJ7388245.1"/>
    <property type="molecule type" value="Genomic_DNA"/>
</dbReference>
<dbReference type="Gene3D" id="3.90.1150.190">
    <property type="entry name" value="SLED domain"/>
    <property type="match status" value="1"/>
</dbReference>
<reference evidence="1" key="1">
    <citation type="submission" date="2023-01" db="EMBL/GenBank/DDBJ databases">
        <title>Genome assembly of the deep-sea coral Lophelia pertusa.</title>
        <authorList>
            <person name="Herrera S."/>
            <person name="Cordes E."/>
        </authorList>
    </citation>
    <scope>NUCLEOTIDE SEQUENCE</scope>
    <source>
        <strain evidence="1">USNM1676648</strain>
        <tissue evidence="1">Polyp</tissue>
    </source>
</reference>
<sequence length="210" mass="24593">MNDMTALGRTAVMDCWCILPSRRASSRYRMVCAEMAYPASNHQKFSADDEDSLRFCRHFSRSWEDRIKPNQDNQQWVSANHVLTSPELFHTQPAQKWEGRQGEIKELHWITTKEDSNCEVRERFYHNKNQIFFNKSCCYGPLLDPDKVSQLRRRSSPPSSEGDLHAWIPRPKLERYLKRFCRRTHLVGEFFLSLKPVPTPCPDQCQADGG</sequence>
<protein>
    <submittedName>
        <fullName evidence="1">Uncharacterized protein</fullName>
    </submittedName>
</protein>
<gene>
    <name evidence="1" type="ORF">OS493_038990</name>
</gene>
<proteinExistence type="predicted"/>